<dbReference type="EC" id="2.1.1.37" evidence="7"/>
<evidence type="ECO:0000313" key="10">
    <source>
        <dbReference type="Proteomes" id="UP000587477"/>
    </source>
</evidence>
<dbReference type="EMBL" id="CP063687">
    <property type="protein sequence ID" value="QOY28781.1"/>
    <property type="molecule type" value="Genomic_DNA"/>
</dbReference>
<protein>
    <recommendedName>
        <fullName evidence="7">Cytosine-specific methyltransferase</fullName>
        <ecNumber evidence="7">2.1.1.37</ecNumber>
    </recommendedName>
</protein>
<dbReference type="REBASE" id="457491">
    <property type="entry name" value="M.BveNST6ORF3823P"/>
</dbReference>
<evidence type="ECO:0000256" key="5">
    <source>
        <dbReference type="PROSITE-ProRule" id="PRU01016"/>
    </source>
</evidence>
<evidence type="ECO:0000256" key="8">
    <source>
        <dbReference type="SAM" id="MobiDB-lite"/>
    </source>
</evidence>
<feature type="active site" evidence="5">
    <location>
        <position position="80"/>
    </location>
</feature>
<dbReference type="NCBIfam" id="TIGR00675">
    <property type="entry name" value="dcm"/>
    <property type="match status" value="1"/>
</dbReference>
<organism evidence="9 10">
    <name type="scientific">Bacillus velezensis</name>
    <dbReference type="NCBI Taxonomy" id="492670"/>
    <lineage>
        <taxon>Bacteria</taxon>
        <taxon>Bacillati</taxon>
        <taxon>Bacillota</taxon>
        <taxon>Bacilli</taxon>
        <taxon>Bacillales</taxon>
        <taxon>Bacillaceae</taxon>
        <taxon>Bacillus</taxon>
        <taxon>Bacillus amyloliquefaciens group</taxon>
    </lineage>
</organism>
<comment type="similarity">
    <text evidence="5 6">Belongs to the class I-like SAM-binding methyltransferase superfamily. C5-methyltransferase family.</text>
</comment>
<evidence type="ECO:0000256" key="7">
    <source>
        <dbReference type="RuleBase" id="RU000417"/>
    </source>
</evidence>
<dbReference type="Proteomes" id="UP000587477">
    <property type="component" value="Chromosome"/>
</dbReference>
<dbReference type="InterPro" id="IPR050750">
    <property type="entry name" value="C5-MTase"/>
</dbReference>
<reference evidence="10" key="1">
    <citation type="submission" date="2020-10" db="EMBL/GenBank/DDBJ databases">
        <title>Complete genome sequence of Bacillus velezensis NST6.</title>
        <authorList>
            <person name="Choi J."/>
        </authorList>
    </citation>
    <scope>NUCLEOTIDE SEQUENCE [LARGE SCALE GENOMIC DNA]</scope>
    <source>
        <strain evidence="10">NST6</strain>
    </source>
</reference>
<dbReference type="RefSeq" id="WP_083058892.1">
    <property type="nucleotide sequence ID" value="NZ_CP037417.1"/>
</dbReference>
<evidence type="ECO:0000256" key="4">
    <source>
        <dbReference type="ARBA" id="ARBA00022747"/>
    </source>
</evidence>
<evidence type="ECO:0000256" key="1">
    <source>
        <dbReference type="ARBA" id="ARBA00022603"/>
    </source>
</evidence>
<evidence type="ECO:0000256" key="2">
    <source>
        <dbReference type="ARBA" id="ARBA00022679"/>
    </source>
</evidence>
<keyword evidence="4" id="KW-0680">Restriction system</keyword>
<dbReference type="Gene3D" id="3.40.50.150">
    <property type="entry name" value="Vaccinia Virus protein VP39"/>
    <property type="match status" value="1"/>
</dbReference>
<dbReference type="GO" id="GO:0003886">
    <property type="term" value="F:DNA (cytosine-5-)-methyltransferase activity"/>
    <property type="evidence" value="ECO:0007669"/>
    <property type="project" value="UniProtKB-EC"/>
</dbReference>
<dbReference type="AlphaFoldDB" id="A0A7S7KU58"/>
<name>A0A7S7KU58_BACVE</name>
<keyword evidence="3 5" id="KW-0949">S-adenosyl-L-methionine</keyword>
<dbReference type="SUPFAM" id="SSF53335">
    <property type="entry name" value="S-adenosyl-L-methionine-dependent methyltransferases"/>
    <property type="match status" value="1"/>
</dbReference>
<evidence type="ECO:0000313" key="9">
    <source>
        <dbReference type="EMBL" id="QOY28781.1"/>
    </source>
</evidence>
<dbReference type="InterPro" id="IPR029063">
    <property type="entry name" value="SAM-dependent_MTases_sf"/>
</dbReference>
<sequence length="336" mass="37703">MKSIELFAGIGGIALAAEWAGVETVAFCEREPFCQKVLNKNFPGVPIFDDVCTLNRQLLEEKGVIEPGGTIDIISGGFPCQPYSIAGKRRGTEDDRDLWPEMFRIIKELRPTWVVGENVANFANMELDRTLFDLESAGYKGQSFIIPACAVDAKHRRDRTFVVAYSDSFGRHNRQNNREERQFHNQLIGNATEEDRQRNRRINRPGEVCSVFPDPAVKRLQIGRQAQFETCTEEDGAGMESQSKRFCDVAHSENKRDVRRHGIFSNDVRTTGKGSYFRAGTETDDGGQCWATEPDVGRVAHGVPDRVDRIKGLGNAVVPQQIYPIFKAIMDQETAS</sequence>
<keyword evidence="1 5" id="KW-0489">Methyltransferase</keyword>
<evidence type="ECO:0000256" key="6">
    <source>
        <dbReference type="RuleBase" id="RU000416"/>
    </source>
</evidence>
<dbReference type="PRINTS" id="PR00105">
    <property type="entry name" value="C5METTRFRASE"/>
</dbReference>
<feature type="region of interest" description="Disordered" evidence="8">
    <location>
        <begin position="177"/>
        <end position="202"/>
    </location>
</feature>
<dbReference type="InterPro" id="IPR001525">
    <property type="entry name" value="C5_MeTfrase"/>
</dbReference>
<dbReference type="PANTHER" id="PTHR46098:SF1">
    <property type="entry name" value="TRNA (CYTOSINE(38)-C(5))-METHYLTRANSFERASE"/>
    <property type="match status" value="1"/>
</dbReference>
<gene>
    <name evidence="9" type="primary">hhaIM</name>
    <name evidence="9" type="ORF">BACVE_003823</name>
</gene>
<dbReference type="Pfam" id="PF00145">
    <property type="entry name" value="DNA_methylase"/>
    <property type="match status" value="1"/>
</dbReference>
<keyword evidence="2 5" id="KW-0808">Transferase</keyword>
<dbReference type="PANTHER" id="PTHR46098">
    <property type="entry name" value="TRNA (CYTOSINE(38)-C(5))-METHYLTRANSFERASE"/>
    <property type="match status" value="1"/>
</dbReference>
<dbReference type="PROSITE" id="PS00094">
    <property type="entry name" value="C5_MTASE_1"/>
    <property type="match status" value="1"/>
</dbReference>
<dbReference type="GO" id="GO:0009307">
    <property type="term" value="P:DNA restriction-modification system"/>
    <property type="evidence" value="ECO:0007669"/>
    <property type="project" value="UniProtKB-KW"/>
</dbReference>
<accession>A0A7S7KU58</accession>
<dbReference type="InterPro" id="IPR018117">
    <property type="entry name" value="C5_DNA_meth_AS"/>
</dbReference>
<proteinExistence type="inferred from homology"/>
<dbReference type="GO" id="GO:0032259">
    <property type="term" value="P:methylation"/>
    <property type="evidence" value="ECO:0007669"/>
    <property type="project" value="UniProtKB-KW"/>
</dbReference>
<comment type="catalytic activity">
    <reaction evidence="7">
        <text>a 2'-deoxycytidine in DNA + S-adenosyl-L-methionine = a 5-methyl-2'-deoxycytidine in DNA + S-adenosyl-L-homocysteine + H(+)</text>
        <dbReference type="Rhea" id="RHEA:13681"/>
        <dbReference type="Rhea" id="RHEA-COMP:11369"/>
        <dbReference type="Rhea" id="RHEA-COMP:11370"/>
        <dbReference type="ChEBI" id="CHEBI:15378"/>
        <dbReference type="ChEBI" id="CHEBI:57856"/>
        <dbReference type="ChEBI" id="CHEBI:59789"/>
        <dbReference type="ChEBI" id="CHEBI:85452"/>
        <dbReference type="ChEBI" id="CHEBI:85454"/>
        <dbReference type="EC" id="2.1.1.37"/>
    </reaction>
</comment>
<evidence type="ECO:0000256" key="3">
    <source>
        <dbReference type="ARBA" id="ARBA00022691"/>
    </source>
</evidence>
<dbReference type="PROSITE" id="PS51679">
    <property type="entry name" value="SAM_MT_C5"/>
    <property type="match status" value="1"/>
</dbReference>